<evidence type="ECO:0000313" key="3">
    <source>
        <dbReference type="EMBL" id="MBB4773522.1"/>
    </source>
</evidence>
<evidence type="ECO:0000256" key="1">
    <source>
        <dbReference type="SAM" id="MobiDB-lite"/>
    </source>
</evidence>
<gene>
    <name evidence="3" type="ORF">F4557_001940</name>
    <name evidence="2" type="ORF">GCM10009546_27240</name>
</gene>
<proteinExistence type="predicted"/>
<evidence type="ECO:0000313" key="2">
    <source>
        <dbReference type="EMBL" id="GAA0563539.1"/>
    </source>
</evidence>
<reference evidence="3 4" key="3">
    <citation type="submission" date="2020-08" db="EMBL/GenBank/DDBJ databases">
        <title>Sequencing the genomes of 1000 actinobacteria strains.</title>
        <authorList>
            <person name="Klenk H.-P."/>
        </authorList>
    </citation>
    <scope>NUCLEOTIDE SEQUENCE [LARGE SCALE GENOMIC DNA]</scope>
    <source>
        <strain evidence="3 4">DSM 44772</strain>
    </source>
</reference>
<organism evidence="3 4">
    <name type="scientific">Actinomadura livida</name>
    <dbReference type="NCBI Taxonomy" id="79909"/>
    <lineage>
        <taxon>Bacteria</taxon>
        <taxon>Bacillati</taxon>
        <taxon>Actinomycetota</taxon>
        <taxon>Actinomycetes</taxon>
        <taxon>Streptosporangiales</taxon>
        <taxon>Thermomonosporaceae</taxon>
        <taxon>Actinomadura</taxon>
    </lineage>
</organism>
<name>A0A7W7IAH5_9ACTN</name>
<protein>
    <submittedName>
        <fullName evidence="3">Uncharacterized protein</fullName>
    </submittedName>
</protein>
<dbReference type="Proteomes" id="UP001501427">
    <property type="component" value="Unassembled WGS sequence"/>
</dbReference>
<reference evidence="5" key="2">
    <citation type="journal article" date="2019" name="Int. J. Syst. Evol. Microbiol.">
        <title>The Global Catalogue of Microorganisms (GCM) 10K type strain sequencing project: providing services to taxonomists for standard genome sequencing and annotation.</title>
        <authorList>
            <consortium name="The Broad Institute Genomics Platform"/>
            <consortium name="The Broad Institute Genome Sequencing Center for Infectious Disease"/>
            <person name="Wu L."/>
            <person name="Ma J."/>
        </authorList>
    </citation>
    <scope>NUCLEOTIDE SEQUENCE [LARGE SCALE GENOMIC DNA]</scope>
    <source>
        <strain evidence="5">JCM 10667</strain>
    </source>
</reference>
<keyword evidence="5" id="KW-1185">Reference proteome</keyword>
<dbReference type="Proteomes" id="UP000549343">
    <property type="component" value="Unassembled WGS sequence"/>
</dbReference>
<evidence type="ECO:0000313" key="5">
    <source>
        <dbReference type="Proteomes" id="UP001501427"/>
    </source>
</evidence>
<comment type="caution">
    <text evidence="3">The sequence shown here is derived from an EMBL/GenBank/DDBJ whole genome shotgun (WGS) entry which is preliminary data.</text>
</comment>
<reference evidence="2" key="4">
    <citation type="submission" date="2023-12" db="EMBL/GenBank/DDBJ databases">
        <authorList>
            <person name="Sun Q."/>
            <person name="Inoue M."/>
        </authorList>
    </citation>
    <scope>NUCLEOTIDE SEQUENCE</scope>
    <source>
        <strain evidence="2">JCM 10667</strain>
    </source>
</reference>
<accession>A0A7W7IAH5</accession>
<sequence length="297" mass="31700">MNIWLAELIVRHTHRVPAPEGPRGDGAAAARRFDAALMSAGFKLSRDLMAALSGLAEPAVLGVAARTLPVVREMAGDHVRHNVYFRDFPNNVPDTLEFWTDLLRETLLDPVAASAAMESLSEGVLNLLTLSGYGVYRHGYEDMLAAHDELIAAAGDRLAVLHLGRGLADEGERLYLRLAGSATPLGEDGLAALGGLAGLYADGAQPEHIPVNYLDPEWLSYTNLTTAGGRHSGDITDAAEGASEFIDLSLRRLGRRFVIPPSGTAPPRTAPSPTSASTAPRACTRTRGCSRRKTWGT</sequence>
<dbReference type="AlphaFoldDB" id="A0A7W7IAH5"/>
<evidence type="ECO:0000313" key="4">
    <source>
        <dbReference type="Proteomes" id="UP000549343"/>
    </source>
</evidence>
<feature type="compositionally biased region" description="Basic residues" evidence="1">
    <location>
        <begin position="288"/>
        <end position="297"/>
    </location>
</feature>
<dbReference type="EMBL" id="BAAAHD010000023">
    <property type="protein sequence ID" value="GAA0563539.1"/>
    <property type="molecule type" value="Genomic_DNA"/>
</dbReference>
<feature type="region of interest" description="Disordered" evidence="1">
    <location>
        <begin position="259"/>
        <end position="297"/>
    </location>
</feature>
<feature type="compositionally biased region" description="Low complexity" evidence="1">
    <location>
        <begin position="260"/>
        <end position="287"/>
    </location>
</feature>
<dbReference type="RefSeq" id="WP_184881662.1">
    <property type="nucleotide sequence ID" value="NZ_BAAAHD010000023.1"/>
</dbReference>
<dbReference type="EMBL" id="JACHMV010000001">
    <property type="protein sequence ID" value="MBB4773522.1"/>
    <property type="molecule type" value="Genomic_DNA"/>
</dbReference>
<reference evidence="2" key="1">
    <citation type="journal article" date="2014" name="Int. J. Syst. Evol. Microbiol.">
        <title>Complete genome of a new Firmicutes species belonging to the dominant human colonic microbiota ('Ruminococcus bicirculans') reveals two chromosomes and a selective capacity to utilize plant glucans.</title>
        <authorList>
            <consortium name="NISC Comparative Sequencing Program"/>
            <person name="Wegmann U."/>
            <person name="Louis P."/>
            <person name="Goesmann A."/>
            <person name="Henrissat B."/>
            <person name="Duncan S.H."/>
            <person name="Flint H.J."/>
        </authorList>
    </citation>
    <scope>NUCLEOTIDE SEQUENCE</scope>
    <source>
        <strain evidence="2">JCM 10667</strain>
    </source>
</reference>